<dbReference type="EMBL" id="MU006233">
    <property type="protein sequence ID" value="KAF2822764.1"/>
    <property type="molecule type" value="Genomic_DNA"/>
</dbReference>
<protein>
    <recommendedName>
        <fullName evidence="4">Extracellular membrane protein CFEM domain-containing protein</fullName>
    </recommendedName>
</protein>
<evidence type="ECO:0000313" key="3">
    <source>
        <dbReference type="Proteomes" id="UP000799424"/>
    </source>
</evidence>
<feature type="chain" id="PRO_5025555954" description="Extracellular membrane protein CFEM domain-containing protein" evidence="1">
    <location>
        <begin position="17"/>
        <end position="236"/>
    </location>
</feature>
<proteinExistence type="predicted"/>
<keyword evidence="3" id="KW-1185">Reference proteome</keyword>
<name>A0A6A6ZQR2_9PLEO</name>
<reference evidence="2" key="1">
    <citation type="journal article" date="2020" name="Stud. Mycol.">
        <title>101 Dothideomycetes genomes: a test case for predicting lifestyles and emergence of pathogens.</title>
        <authorList>
            <person name="Haridas S."/>
            <person name="Albert R."/>
            <person name="Binder M."/>
            <person name="Bloem J."/>
            <person name="Labutti K."/>
            <person name="Salamov A."/>
            <person name="Andreopoulos B."/>
            <person name="Baker S."/>
            <person name="Barry K."/>
            <person name="Bills G."/>
            <person name="Bluhm B."/>
            <person name="Cannon C."/>
            <person name="Castanera R."/>
            <person name="Culley D."/>
            <person name="Daum C."/>
            <person name="Ezra D."/>
            <person name="Gonzalez J."/>
            <person name="Henrissat B."/>
            <person name="Kuo A."/>
            <person name="Liang C."/>
            <person name="Lipzen A."/>
            <person name="Lutzoni F."/>
            <person name="Magnuson J."/>
            <person name="Mondo S."/>
            <person name="Nolan M."/>
            <person name="Ohm R."/>
            <person name="Pangilinan J."/>
            <person name="Park H.-J."/>
            <person name="Ramirez L."/>
            <person name="Alfaro M."/>
            <person name="Sun H."/>
            <person name="Tritt A."/>
            <person name="Yoshinaga Y."/>
            <person name="Zwiers L.-H."/>
            <person name="Turgeon B."/>
            <person name="Goodwin S."/>
            <person name="Spatafora J."/>
            <person name="Crous P."/>
            <person name="Grigoriev I."/>
        </authorList>
    </citation>
    <scope>NUCLEOTIDE SEQUENCE</scope>
    <source>
        <strain evidence="2">CBS 113818</strain>
    </source>
</reference>
<evidence type="ECO:0000256" key="1">
    <source>
        <dbReference type="SAM" id="SignalP"/>
    </source>
</evidence>
<dbReference type="AlphaFoldDB" id="A0A6A6ZQR2"/>
<feature type="signal peptide" evidence="1">
    <location>
        <begin position="1"/>
        <end position="16"/>
    </location>
</feature>
<keyword evidence="1" id="KW-0732">Signal</keyword>
<evidence type="ECO:0008006" key="4">
    <source>
        <dbReference type="Google" id="ProtNLM"/>
    </source>
</evidence>
<sequence>MKKFATLLTISTTAYGLAFDGPLPTPVKDLVYAALDGYSPRPTNEVLSLPDLFRRQQKANPAICGYLDGDAEFPVSCTAGSCIYNTAQKWFGCCANGSCSSSEVITRCVNSASVSKCLEDSSCYNDAAAMACTASSAPYCVNMYAKIAEGTMSHWVCGASATSVGVLASSTVESGSVKATTVVRSGAAAGPGLNAATASGQTAAPSALSTGGAAVHRAGSMVGVAGGLVGALAVLL</sequence>
<accession>A0A6A6ZQR2</accession>
<evidence type="ECO:0000313" key="2">
    <source>
        <dbReference type="EMBL" id="KAF2822764.1"/>
    </source>
</evidence>
<dbReference type="OrthoDB" id="5347452at2759"/>
<organism evidence="2 3">
    <name type="scientific">Ophiobolus disseminans</name>
    <dbReference type="NCBI Taxonomy" id="1469910"/>
    <lineage>
        <taxon>Eukaryota</taxon>
        <taxon>Fungi</taxon>
        <taxon>Dikarya</taxon>
        <taxon>Ascomycota</taxon>
        <taxon>Pezizomycotina</taxon>
        <taxon>Dothideomycetes</taxon>
        <taxon>Pleosporomycetidae</taxon>
        <taxon>Pleosporales</taxon>
        <taxon>Pleosporineae</taxon>
        <taxon>Phaeosphaeriaceae</taxon>
        <taxon>Ophiobolus</taxon>
    </lineage>
</organism>
<gene>
    <name evidence="2" type="ORF">CC86DRAFT_396377</name>
</gene>
<dbReference type="Proteomes" id="UP000799424">
    <property type="component" value="Unassembled WGS sequence"/>
</dbReference>